<dbReference type="SMART" id="SM00089">
    <property type="entry name" value="PKD"/>
    <property type="match status" value="2"/>
</dbReference>
<gene>
    <name evidence="2" type="ORF">ACFQ2O_08275</name>
</gene>
<comment type="caution">
    <text evidence="2">The sequence shown here is derived from an EMBL/GenBank/DDBJ whole genome shotgun (WGS) entry which is preliminary data.</text>
</comment>
<dbReference type="EMBL" id="JBHTLD010000056">
    <property type="protein sequence ID" value="MFD1186195.1"/>
    <property type="molecule type" value="Genomic_DNA"/>
</dbReference>
<dbReference type="Pfam" id="PF19081">
    <property type="entry name" value="Ig_7"/>
    <property type="match status" value="4"/>
</dbReference>
<dbReference type="InterPro" id="IPR026444">
    <property type="entry name" value="Secre_tail"/>
</dbReference>
<name>A0ABW3SNH7_9BACT</name>
<dbReference type="InterPro" id="IPR044023">
    <property type="entry name" value="Ig_7"/>
</dbReference>
<organism evidence="2 3">
    <name type="scientific">Pontibacter rugosus</name>
    <dbReference type="NCBI Taxonomy" id="1745966"/>
    <lineage>
        <taxon>Bacteria</taxon>
        <taxon>Pseudomonadati</taxon>
        <taxon>Bacteroidota</taxon>
        <taxon>Cytophagia</taxon>
        <taxon>Cytophagales</taxon>
        <taxon>Hymenobacteraceae</taxon>
        <taxon>Pontibacter</taxon>
    </lineage>
</organism>
<accession>A0ABW3SNH7</accession>
<feature type="domain" description="PKD/Chitinase" evidence="1">
    <location>
        <begin position="536"/>
        <end position="620"/>
    </location>
</feature>
<dbReference type="Gene3D" id="2.60.40.10">
    <property type="entry name" value="Immunoglobulins"/>
    <property type="match status" value="2"/>
</dbReference>
<proteinExistence type="predicted"/>
<dbReference type="SUPFAM" id="SSF49299">
    <property type="entry name" value="PKD domain"/>
    <property type="match status" value="1"/>
</dbReference>
<dbReference type="InterPro" id="IPR013783">
    <property type="entry name" value="Ig-like_fold"/>
</dbReference>
<dbReference type="InterPro" id="IPR045829">
    <property type="entry name" value="PKD_6"/>
</dbReference>
<dbReference type="RefSeq" id="WP_377525514.1">
    <property type="nucleotide sequence ID" value="NZ_JBHTLD010000056.1"/>
</dbReference>
<dbReference type="Proteomes" id="UP001597094">
    <property type="component" value="Unassembled WGS sequence"/>
</dbReference>
<dbReference type="Pfam" id="PF18962">
    <property type="entry name" value="Por_Secre_tail"/>
    <property type="match status" value="1"/>
</dbReference>
<protein>
    <submittedName>
        <fullName evidence="2">T9SS type A sorting domain-containing protein</fullName>
    </submittedName>
</protein>
<sequence length="1265" mass="131214">MLQVAPVLNAGAITASNNNLCAGTAGVRFSVAAVAGASGYQWVVPSGATIASGQNTNEIIVNFSESAASGTVTVAALNACGTAGATRSLAVTVRPRPAAPVVPAVARCGPGEVTLAVTNPVAGVTYRWFSATNIMVKEGASYTTPVLVSSTTYYVTAIGTNSCESSVRTPVTAEIRPLPTASILPEEPQCANPDGTNVFGLTGMVTNGSYIWEIISGGEIATISGDNTFTPLVSVTSAGTVRIRLTVTSNAAGCEPAVAETDLVVNPLPAAPASSNVQGGERCGAGEVTLTVINPADGITYRWYARAAGGNALETGTSYTTAELSSSGIFYVASVSSAGCESASRTPVSATVKPLPLATIAVETPRCQSTNGPTFFELTGRAENGPYSWDIIEGGEIATILNENTTTPTVQVTAPGVVRVRLTVTSNSDCGEDTDEVELVVNPSPATLSKANVPDVSRCGAGSVTLTATGAPADGTYRWYTEPTGNELAFTGSVFETPALDVSTTYYVAAVSAAGCESAGRIPVTAIIRVEPTAVIRAESPQCDNPNGPNVFGLTGESSSQNYIWELVDEGGIATISGEKTLTPLVTVTGTGSVTIRLTVTSDNGCVPAVEELELVVEPIPGSLTQADVTGATRCGPGQVTLLARGAPAGGAYRWYGQPIGGQILSTSATFTPTVSQTTTYYVAAVSSAQCESISRVAVTATVNELPIANAGTDQALCRTGTRTAFALAGSASGGTVLWELISGDALISTPSSLTTTVQVAGATATIRLTVTSPENCVSTDDVVLNVTPLPVVYAVTGASSYCIGSPGVSIGMQNSEAGVSYSLFKNGATEPLATVARTTTGAFSFGSGFTAGTYSVIATTIANQPNTAACPRTMGRGLTVTENQLPLAFSATGGSYCAGSGGAEITLTGSEAGIRYQLVRVSNNQNVGALRLGDGTPLSFGQQLAGKYKIVATNSSSSCSRDIAVPEVVEQEVLDPLGDIVIRNAAGEIISPSQLVAGEGASFTVVSDIIDNNDLEAIRWYTGDGNDVNWELVQTGGLVFEIAEVPVGALFSVRAEVYPVDGACYTVAFQELETAPAVPLPVEIIYFRAARQGYNVLLEWATAMEDDNAGFEVQVSENGFDFRKLDFIETRNGNASMKQVYTYTDKENGKYGTRYYRLKQLDVDGKFSYFGPNVVTFGEVASQVKAFPNPFISEFTLDIAADQKGQANVVLYNTAGRQILVYTFDVEKGFNKEVLQVAPDLPHGVYFVRVSLDGKIYNLKLLKQ</sequence>
<dbReference type="Pfam" id="PF19408">
    <property type="entry name" value="PKD_6"/>
    <property type="match status" value="1"/>
</dbReference>
<dbReference type="InterPro" id="IPR022409">
    <property type="entry name" value="PKD/Chitinase_dom"/>
</dbReference>
<feature type="domain" description="PKD/Chitinase" evidence="1">
    <location>
        <begin position="360"/>
        <end position="444"/>
    </location>
</feature>
<dbReference type="NCBIfam" id="TIGR04183">
    <property type="entry name" value="Por_Secre_tail"/>
    <property type="match status" value="1"/>
</dbReference>
<reference evidence="3" key="1">
    <citation type="journal article" date="2019" name="Int. J. Syst. Evol. Microbiol.">
        <title>The Global Catalogue of Microorganisms (GCM) 10K type strain sequencing project: providing services to taxonomists for standard genome sequencing and annotation.</title>
        <authorList>
            <consortium name="The Broad Institute Genomics Platform"/>
            <consortium name="The Broad Institute Genome Sequencing Center for Infectious Disease"/>
            <person name="Wu L."/>
            <person name="Ma J."/>
        </authorList>
    </citation>
    <scope>NUCLEOTIDE SEQUENCE [LARGE SCALE GENOMIC DNA]</scope>
    <source>
        <strain evidence="3">JCM 31319</strain>
    </source>
</reference>
<evidence type="ECO:0000259" key="1">
    <source>
        <dbReference type="SMART" id="SM00089"/>
    </source>
</evidence>
<keyword evidence="3" id="KW-1185">Reference proteome</keyword>
<dbReference type="InterPro" id="IPR035986">
    <property type="entry name" value="PKD_dom_sf"/>
</dbReference>
<evidence type="ECO:0000313" key="3">
    <source>
        <dbReference type="Proteomes" id="UP001597094"/>
    </source>
</evidence>
<evidence type="ECO:0000313" key="2">
    <source>
        <dbReference type="EMBL" id="MFD1186195.1"/>
    </source>
</evidence>